<evidence type="ECO:0000313" key="13">
    <source>
        <dbReference type="EMBL" id="KKN48964.1"/>
    </source>
</evidence>
<dbReference type="EMBL" id="LAZR01001194">
    <property type="protein sequence ID" value="KKN48964.1"/>
    <property type="molecule type" value="Genomic_DNA"/>
</dbReference>
<dbReference type="PROSITE" id="PS00583">
    <property type="entry name" value="PFKB_KINASES_1"/>
    <property type="match status" value="1"/>
</dbReference>
<feature type="domain" description="Carbohydrate kinase PfkB" evidence="12">
    <location>
        <begin position="5"/>
        <end position="302"/>
    </location>
</feature>
<dbReference type="Gene3D" id="3.40.1190.20">
    <property type="match status" value="1"/>
</dbReference>
<keyword evidence="6" id="KW-0547">Nucleotide-binding</keyword>
<dbReference type="InterPro" id="IPR011877">
    <property type="entry name" value="Ribokinase"/>
</dbReference>
<evidence type="ECO:0000256" key="5">
    <source>
        <dbReference type="ARBA" id="ARBA00022723"/>
    </source>
</evidence>
<keyword evidence="10" id="KW-0630">Potassium</keyword>
<dbReference type="Pfam" id="PF00294">
    <property type="entry name" value="PfkB"/>
    <property type="match status" value="1"/>
</dbReference>
<keyword evidence="7" id="KW-0418">Kinase</keyword>
<dbReference type="InterPro" id="IPR002139">
    <property type="entry name" value="Ribo/fructo_kinase"/>
</dbReference>
<evidence type="ECO:0000256" key="2">
    <source>
        <dbReference type="ARBA" id="ARBA00012035"/>
    </source>
</evidence>
<dbReference type="SUPFAM" id="SSF53613">
    <property type="entry name" value="Ribokinase-like"/>
    <property type="match status" value="1"/>
</dbReference>
<evidence type="ECO:0000256" key="6">
    <source>
        <dbReference type="ARBA" id="ARBA00022741"/>
    </source>
</evidence>
<keyword evidence="8" id="KW-0067">ATP-binding</keyword>
<dbReference type="HAMAP" id="MF_01987">
    <property type="entry name" value="Ribokinase"/>
    <property type="match status" value="1"/>
</dbReference>
<dbReference type="PANTHER" id="PTHR10584:SF166">
    <property type="entry name" value="RIBOKINASE"/>
    <property type="match status" value="1"/>
</dbReference>
<dbReference type="InterPro" id="IPR002173">
    <property type="entry name" value="Carboh/pur_kinase_PfkB_CS"/>
</dbReference>
<name>A0A0F9R2I7_9ZZZZ</name>
<evidence type="ECO:0000256" key="10">
    <source>
        <dbReference type="ARBA" id="ARBA00022958"/>
    </source>
</evidence>
<dbReference type="InterPro" id="IPR011611">
    <property type="entry name" value="PfkB_dom"/>
</dbReference>
<dbReference type="EC" id="2.7.1.15" evidence="2"/>
<dbReference type="PANTHER" id="PTHR10584">
    <property type="entry name" value="SUGAR KINASE"/>
    <property type="match status" value="1"/>
</dbReference>
<dbReference type="GO" id="GO:0005524">
    <property type="term" value="F:ATP binding"/>
    <property type="evidence" value="ECO:0007669"/>
    <property type="project" value="UniProtKB-KW"/>
</dbReference>
<dbReference type="GO" id="GO:0004747">
    <property type="term" value="F:ribokinase activity"/>
    <property type="evidence" value="ECO:0007669"/>
    <property type="project" value="UniProtKB-EC"/>
</dbReference>
<evidence type="ECO:0000256" key="11">
    <source>
        <dbReference type="ARBA" id="ARBA00023277"/>
    </source>
</evidence>
<keyword evidence="11" id="KW-0119">Carbohydrate metabolism</keyword>
<gene>
    <name evidence="13" type="ORF">LCGC14_0647780</name>
</gene>
<evidence type="ECO:0000256" key="4">
    <source>
        <dbReference type="ARBA" id="ARBA00022679"/>
    </source>
</evidence>
<comment type="similarity">
    <text evidence="1">Belongs to the carbohydrate kinase PfkB family.</text>
</comment>
<dbReference type="NCBIfam" id="TIGR02152">
    <property type="entry name" value="D_ribokin_bact"/>
    <property type="match status" value="1"/>
</dbReference>
<dbReference type="InterPro" id="IPR029056">
    <property type="entry name" value="Ribokinase-like"/>
</dbReference>
<evidence type="ECO:0000256" key="7">
    <source>
        <dbReference type="ARBA" id="ARBA00022777"/>
    </source>
</evidence>
<protein>
    <recommendedName>
        <fullName evidence="3">Ribokinase</fullName>
        <ecNumber evidence="2">2.7.1.15</ecNumber>
    </recommendedName>
</protein>
<keyword evidence="4" id="KW-0808">Transferase</keyword>
<evidence type="ECO:0000256" key="8">
    <source>
        <dbReference type="ARBA" id="ARBA00022840"/>
    </source>
</evidence>
<evidence type="ECO:0000256" key="3">
    <source>
        <dbReference type="ARBA" id="ARBA00016943"/>
    </source>
</evidence>
<evidence type="ECO:0000256" key="1">
    <source>
        <dbReference type="ARBA" id="ARBA00010688"/>
    </source>
</evidence>
<accession>A0A0F9R2I7</accession>
<dbReference type="GO" id="GO:0046872">
    <property type="term" value="F:metal ion binding"/>
    <property type="evidence" value="ECO:0007669"/>
    <property type="project" value="UniProtKB-KW"/>
</dbReference>
<proteinExistence type="inferred from homology"/>
<dbReference type="PRINTS" id="PR00990">
    <property type="entry name" value="RIBOKINASE"/>
</dbReference>
<dbReference type="AlphaFoldDB" id="A0A0F9R2I7"/>
<organism evidence="13">
    <name type="scientific">marine sediment metagenome</name>
    <dbReference type="NCBI Taxonomy" id="412755"/>
    <lineage>
        <taxon>unclassified sequences</taxon>
        <taxon>metagenomes</taxon>
        <taxon>ecological metagenomes</taxon>
    </lineage>
</organism>
<comment type="caution">
    <text evidence="13">The sequence shown here is derived from an EMBL/GenBank/DDBJ whole genome shotgun (WGS) entry which is preliminary data.</text>
</comment>
<reference evidence="13" key="1">
    <citation type="journal article" date="2015" name="Nature">
        <title>Complex archaea that bridge the gap between prokaryotes and eukaryotes.</title>
        <authorList>
            <person name="Spang A."/>
            <person name="Saw J.H."/>
            <person name="Jorgensen S.L."/>
            <person name="Zaremba-Niedzwiedzka K."/>
            <person name="Martijn J."/>
            <person name="Lind A.E."/>
            <person name="van Eijk R."/>
            <person name="Schleper C."/>
            <person name="Guy L."/>
            <person name="Ettema T.J."/>
        </authorList>
    </citation>
    <scope>NUCLEOTIDE SEQUENCE</scope>
</reference>
<dbReference type="GO" id="GO:0005829">
    <property type="term" value="C:cytosol"/>
    <property type="evidence" value="ECO:0007669"/>
    <property type="project" value="TreeGrafter"/>
</dbReference>
<keyword evidence="9" id="KW-0460">Magnesium</keyword>
<sequence length="316" mass="34074">MANETVIIGSSNMDLNIYSKRFPNPGETVTGGIFKQFLGGKGANQSVASVRSGATTIFIGKIGVDPFGDQMISQLRKEGILMSHVIRDPHEISGVAFILIDENGENMISVAPGANRKLNPEDINSCKDVIKNSNVVVVQMEIPMETIQEVFNVASEGNVIKILNPAPIKLIPRGILGKIDILIPNEGELLRLYSYLGFNEVRGKKKEQIIKASKEIANLGIDYIITTLGSKGCLIYDNEKESIKEIPAPIVKAIDTVGAGDCFTGVLASSLSKGASIINGVKYATIAASIAVTRKGAQDSMPYLNEIEERIKELNN</sequence>
<dbReference type="GO" id="GO:0006014">
    <property type="term" value="P:D-ribose metabolic process"/>
    <property type="evidence" value="ECO:0007669"/>
    <property type="project" value="InterPro"/>
</dbReference>
<dbReference type="CDD" id="cd01174">
    <property type="entry name" value="ribokinase"/>
    <property type="match status" value="1"/>
</dbReference>
<evidence type="ECO:0000259" key="12">
    <source>
        <dbReference type="Pfam" id="PF00294"/>
    </source>
</evidence>
<evidence type="ECO:0000256" key="9">
    <source>
        <dbReference type="ARBA" id="ARBA00022842"/>
    </source>
</evidence>
<keyword evidence="5" id="KW-0479">Metal-binding</keyword>